<dbReference type="GO" id="GO:0004553">
    <property type="term" value="F:hydrolase activity, hydrolyzing O-glycosyl compounds"/>
    <property type="evidence" value="ECO:0007669"/>
    <property type="project" value="TreeGrafter"/>
</dbReference>
<feature type="domain" description="Glycoside hydrolase family 65 C-terminal" evidence="3">
    <location>
        <begin position="879"/>
        <end position="922"/>
    </location>
</feature>
<reference evidence="5" key="1">
    <citation type="submission" date="2021-01" db="EMBL/GenBank/DDBJ databases">
        <title>Whole genome shotgun sequence of Spirilliplanes yamanashiensis NBRC 15828.</title>
        <authorList>
            <person name="Komaki H."/>
            <person name="Tamura T."/>
        </authorList>
    </citation>
    <scope>NUCLEOTIDE SEQUENCE</scope>
    <source>
        <strain evidence="5">NBRC 15828</strain>
    </source>
</reference>
<sequence>MIDRTVEAVVLAADALGPPPGGAAALRRRLEALVAAGVSAAVTTGASAAHSGDLLRSRPAGPGRLLLVCRHGGEVYELGPRGPVRVGRRVPSAADDAALDRAVTAIRARLDGRGVVSRRVPGQVGRRVVGVRWPDRARLAGPAAATLVRDLAAGAVAAAGLPDVRVSAGATHVDVSLADRGDAMRDLLVRFASRGIGPGLVLVAGDFAHTGDDTALLVPELDRAVVVSVGAGRPGGRARPAVRHRPGGWATVLALLDEQLDRRRSARVPCVDEDPAWVVVETGADRLRHRVTETLFTLGAGGLATRGSVEEDGPEAAPLTVADGRYTARGPAQHLLPGPQWAALDIDPPPAADRRVLDLRTGVLYRQTGEGGPPIRTLRLVSADSPGLAALCAEGPAGRLTGGAPLRAPAAGPRSDGRSWTTGDAGGCVWGRTADAGTGAVITAAAVQAEAVAGGLRTVSRFAVFADRDAAGRARRAARRGFARVLAEHRAAWALRWEDVDIRIPDAPADQLAIRFALFHLWGTAARHDECAVGARGLSGTGYGGHVFWDADAYVLPAVVSIDPDAATAMVRYRLRRLPAARAAARAAGRRGARFPWESAVSGDDVTPNAGYLGGTRVPIRTGELEEHITADVAWAAVHAATWTGTPERLTGEWAPLLTETARYWASRIRLDAGGNAHIDRVIGPDEYHEDVDDNAYTNVMARWNLRAAADLAAVPDDERAGWRELAGRLADGFDPATGRYEQFAGYRLLAPLRAADVGEPPVAADVLLGRARVAASQLIKQPDVLMLHHLVPDETATGSLGPNLDFYLPRTTHGSSLSPAVSAALLARAGRPDEALHLLRHAMDLDLGDTTGTTAGGLHVAALGGVWQAVVAGFAGVRVRGSVVHLDPCPPAAWPRFEVRFRCLGRRIRVAVDAAAVAVHTDAPTWLQVGGSPPRRCGGWTRFPRRSRP</sequence>
<dbReference type="GO" id="GO:0005975">
    <property type="term" value="P:carbohydrate metabolic process"/>
    <property type="evidence" value="ECO:0007669"/>
    <property type="project" value="InterPro"/>
</dbReference>
<dbReference type="PANTHER" id="PTHR11051:SF8">
    <property type="entry name" value="PROTEIN-GLUCOSYLGALACTOSYLHYDROXYLYSINE GLUCOSIDASE"/>
    <property type="match status" value="1"/>
</dbReference>
<gene>
    <name evidence="5" type="ORF">Sya03_24330</name>
</gene>
<keyword evidence="6" id="KW-1185">Reference proteome</keyword>
<comment type="caution">
    <text evidence="5">The sequence shown here is derived from an EMBL/GenBank/DDBJ whole genome shotgun (WGS) entry which is preliminary data.</text>
</comment>
<dbReference type="Gene3D" id="2.60.420.10">
    <property type="entry name" value="Maltose phosphorylase, domain 3"/>
    <property type="match status" value="1"/>
</dbReference>
<dbReference type="InterPro" id="IPR011013">
    <property type="entry name" value="Gal_mutarotase_sf_dom"/>
</dbReference>
<dbReference type="PANTHER" id="PTHR11051">
    <property type="entry name" value="GLYCOSYL HYDROLASE-RELATED"/>
    <property type="match status" value="1"/>
</dbReference>
<dbReference type="GO" id="GO:0016757">
    <property type="term" value="F:glycosyltransferase activity"/>
    <property type="evidence" value="ECO:0007669"/>
    <property type="project" value="UniProtKB-ARBA"/>
</dbReference>
<keyword evidence="1" id="KW-0378">Hydrolase</keyword>
<dbReference type="InterPro" id="IPR008928">
    <property type="entry name" value="6-hairpin_glycosidase_sf"/>
</dbReference>
<keyword evidence="1" id="KW-0326">Glycosidase</keyword>
<dbReference type="EMBL" id="BOOY01000018">
    <property type="protein sequence ID" value="GIJ03081.1"/>
    <property type="molecule type" value="Genomic_DNA"/>
</dbReference>
<accession>A0A8J3Y728</accession>
<dbReference type="Pfam" id="PF03633">
    <property type="entry name" value="Glyco_hydro_65C"/>
    <property type="match status" value="1"/>
</dbReference>
<dbReference type="AlphaFoldDB" id="A0A8J3Y728"/>
<evidence type="ECO:0000313" key="6">
    <source>
        <dbReference type="Proteomes" id="UP000652013"/>
    </source>
</evidence>
<proteinExistence type="predicted"/>
<dbReference type="SUPFAM" id="SSF48208">
    <property type="entry name" value="Six-hairpin glycosidases"/>
    <property type="match status" value="1"/>
</dbReference>
<evidence type="ECO:0000259" key="3">
    <source>
        <dbReference type="Pfam" id="PF03633"/>
    </source>
</evidence>
<organism evidence="5 6">
    <name type="scientific">Spirilliplanes yamanashiensis</name>
    <dbReference type="NCBI Taxonomy" id="42233"/>
    <lineage>
        <taxon>Bacteria</taxon>
        <taxon>Bacillati</taxon>
        <taxon>Actinomycetota</taxon>
        <taxon>Actinomycetes</taxon>
        <taxon>Micromonosporales</taxon>
        <taxon>Micromonosporaceae</taxon>
        <taxon>Spirilliplanes</taxon>
    </lineage>
</organism>
<dbReference type="Gene3D" id="2.70.98.40">
    <property type="entry name" value="Glycoside hydrolase, family 65, N-terminal domain"/>
    <property type="match status" value="1"/>
</dbReference>
<feature type="domain" description="Glycoside hydrolase family 65 N-terminal" evidence="4">
    <location>
        <begin position="281"/>
        <end position="392"/>
    </location>
</feature>
<dbReference type="Proteomes" id="UP000652013">
    <property type="component" value="Unassembled WGS sequence"/>
</dbReference>
<dbReference type="InterPro" id="IPR005196">
    <property type="entry name" value="Glyco_hydro_65_N"/>
</dbReference>
<dbReference type="InterPro" id="IPR005195">
    <property type="entry name" value="Glyco_hydro_65_M"/>
</dbReference>
<name>A0A8J3Y728_9ACTN</name>
<dbReference type="RefSeq" id="WP_203938372.1">
    <property type="nucleotide sequence ID" value="NZ_BAAAGJ010000005.1"/>
</dbReference>
<dbReference type="SUPFAM" id="SSF74650">
    <property type="entry name" value="Galactose mutarotase-like"/>
    <property type="match status" value="1"/>
</dbReference>
<dbReference type="InterPro" id="IPR005194">
    <property type="entry name" value="Glyco_hydro_65_C"/>
</dbReference>
<feature type="domain" description="Glycoside hydrolase family 65 central catalytic" evidence="2">
    <location>
        <begin position="515"/>
        <end position="869"/>
    </location>
</feature>
<dbReference type="GO" id="GO:0030246">
    <property type="term" value="F:carbohydrate binding"/>
    <property type="evidence" value="ECO:0007669"/>
    <property type="project" value="InterPro"/>
</dbReference>
<dbReference type="Pfam" id="PF03632">
    <property type="entry name" value="Glyco_hydro_65m"/>
    <property type="match status" value="1"/>
</dbReference>
<dbReference type="InterPro" id="IPR037018">
    <property type="entry name" value="GH65_N"/>
</dbReference>
<protein>
    <submittedName>
        <fullName evidence="5">Uncharacterized protein</fullName>
    </submittedName>
</protein>
<evidence type="ECO:0000313" key="5">
    <source>
        <dbReference type="EMBL" id="GIJ03081.1"/>
    </source>
</evidence>
<evidence type="ECO:0000259" key="4">
    <source>
        <dbReference type="Pfam" id="PF03636"/>
    </source>
</evidence>
<dbReference type="Gene3D" id="1.50.10.10">
    <property type="match status" value="1"/>
</dbReference>
<evidence type="ECO:0000256" key="1">
    <source>
        <dbReference type="ARBA" id="ARBA00023295"/>
    </source>
</evidence>
<dbReference type="Pfam" id="PF03636">
    <property type="entry name" value="Glyco_hydro_65N"/>
    <property type="match status" value="1"/>
</dbReference>
<evidence type="ECO:0000259" key="2">
    <source>
        <dbReference type="Pfam" id="PF03632"/>
    </source>
</evidence>
<dbReference type="InterPro" id="IPR012341">
    <property type="entry name" value="6hp_glycosidase-like_sf"/>
</dbReference>